<evidence type="ECO:0000313" key="3">
    <source>
        <dbReference type="Proteomes" id="UP001174677"/>
    </source>
</evidence>
<proteinExistence type="predicted"/>
<dbReference type="CDD" id="cd06222">
    <property type="entry name" value="RNase_H_like"/>
    <property type="match status" value="1"/>
</dbReference>
<dbReference type="PROSITE" id="PS50879">
    <property type="entry name" value="RNASE_H_1"/>
    <property type="match status" value="1"/>
</dbReference>
<sequence length="107" mass="11604">MHCKLALDTPADAPASGTRLVSWCPPPRDFFKVNVVFSLGNPGLAGFGAIFRGRSGNWIVGFSCHIGTSTNMLAELMAIRFGLSEAWQRGFRLVILESDSLEAVSFN</sequence>
<comment type="caution">
    <text evidence="2">The sequence shown here is derived from an EMBL/GenBank/DDBJ whole genome shotgun (WGS) entry which is preliminary data.</text>
</comment>
<dbReference type="InterPro" id="IPR053151">
    <property type="entry name" value="RNase_H-like"/>
</dbReference>
<dbReference type="Gene3D" id="3.30.420.10">
    <property type="entry name" value="Ribonuclease H-like superfamily/Ribonuclease H"/>
    <property type="match status" value="1"/>
</dbReference>
<evidence type="ECO:0000313" key="2">
    <source>
        <dbReference type="EMBL" id="KAJ9181677.1"/>
    </source>
</evidence>
<dbReference type="InterPro" id="IPR044730">
    <property type="entry name" value="RNase_H-like_dom_plant"/>
</dbReference>
<dbReference type="EMBL" id="JARPOI010000005">
    <property type="protein sequence ID" value="KAJ9181677.1"/>
    <property type="molecule type" value="Genomic_DNA"/>
</dbReference>
<dbReference type="PANTHER" id="PTHR47723">
    <property type="entry name" value="OS05G0353850 PROTEIN"/>
    <property type="match status" value="1"/>
</dbReference>
<gene>
    <name evidence="2" type="ORF">P3X46_009781</name>
</gene>
<name>A0ABQ9MQG0_HEVBR</name>
<dbReference type="InterPro" id="IPR036397">
    <property type="entry name" value="RNaseH_sf"/>
</dbReference>
<protein>
    <recommendedName>
        <fullName evidence="1">RNase H type-1 domain-containing protein</fullName>
    </recommendedName>
</protein>
<feature type="domain" description="RNase H type-1" evidence="1">
    <location>
        <begin position="25"/>
        <end position="107"/>
    </location>
</feature>
<dbReference type="SUPFAM" id="SSF53098">
    <property type="entry name" value="Ribonuclease H-like"/>
    <property type="match status" value="1"/>
</dbReference>
<dbReference type="InterPro" id="IPR012337">
    <property type="entry name" value="RNaseH-like_sf"/>
</dbReference>
<keyword evidence="3" id="KW-1185">Reference proteome</keyword>
<organism evidence="2 3">
    <name type="scientific">Hevea brasiliensis</name>
    <name type="common">Para rubber tree</name>
    <name type="synonym">Siphonia brasiliensis</name>
    <dbReference type="NCBI Taxonomy" id="3981"/>
    <lineage>
        <taxon>Eukaryota</taxon>
        <taxon>Viridiplantae</taxon>
        <taxon>Streptophyta</taxon>
        <taxon>Embryophyta</taxon>
        <taxon>Tracheophyta</taxon>
        <taxon>Spermatophyta</taxon>
        <taxon>Magnoliopsida</taxon>
        <taxon>eudicotyledons</taxon>
        <taxon>Gunneridae</taxon>
        <taxon>Pentapetalae</taxon>
        <taxon>rosids</taxon>
        <taxon>fabids</taxon>
        <taxon>Malpighiales</taxon>
        <taxon>Euphorbiaceae</taxon>
        <taxon>Crotonoideae</taxon>
        <taxon>Micrandreae</taxon>
        <taxon>Hevea</taxon>
    </lineage>
</organism>
<dbReference type="Proteomes" id="UP001174677">
    <property type="component" value="Chromosome 5"/>
</dbReference>
<accession>A0ABQ9MQG0</accession>
<reference evidence="2" key="1">
    <citation type="journal article" date="2023" name="Plant Biotechnol. J.">
        <title>Chromosome-level wild Hevea brasiliensis genome provides new tools for genomic-assisted breeding and valuable loci to elevate rubber yield.</title>
        <authorList>
            <person name="Cheng H."/>
            <person name="Song X."/>
            <person name="Hu Y."/>
            <person name="Wu T."/>
            <person name="Yang Q."/>
            <person name="An Z."/>
            <person name="Feng S."/>
            <person name="Deng Z."/>
            <person name="Wu W."/>
            <person name="Zeng X."/>
            <person name="Tu M."/>
            <person name="Wang X."/>
            <person name="Huang H."/>
        </authorList>
    </citation>
    <scope>NUCLEOTIDE SEQUENCE</scope>
    <source>
        <strain evidence="2">MT/VB/25A 57/8</strain>
    </source>
</reference>
<dbReference type="PANTHER" id="PTHR47723:SF19">
    <property type="entry name" value="POLYNUCLEOTIDYL TRANSFERASE, RIBONUCLEASE H-LIKE SUPERFAMILY PROTEIN"/>
    <property type="match status" value="1"/>
</dbReference>
<evidence type="ECO:0000259" key="1">
    <source>
        <dbReference type="PROSITE" id="PS50879"/>
    </source>
</evidence>
<dbReference type="Pfam" id="PF13456">
    <property type="entry name" value="RVT_3"/>
    <property type="match status" value="1"/>
</dbReference>
<dbReference type="InterPro" id="IPR002156">
    <property type="entry name" value="RNaseH_domain"/>
</dbReference>